<evidence type="ECO:0000256" key="12">
    <source>
        <dbReference type="SAM" id="SignalP"/>
    </source>
</evidence>
<dbReference type="InterPro" id="IPR013783">
    <property type="entry name" value="Ig-like_fold"/>
</dbReference>
<name>A0A8J6DV72_GALPY</name>
<dbReference type="GO" id="GO:0042130">
    <property type="term" value="P:negative regulation of T cell proliferation"/>
    <property type="evidence" value="ECO:0007669"/>
    <property type="project" value="TreeGrafter"/>
</dbReference>
<dbReference type="InterPro" id="IPR036179">
    <property type="entry name" value="Ig-like_dom_sf"/>
</dbReference>
<keyword evidence="6 11" id="KW-0472">Membrane</keyword>
<evidence type="ECO:0000256" key="7">
    <source>
        <dbReference type="ARBA" id="ARBA00023157"/>
    </source>
</evidence>
<dbReference type="InterPro" id="IPR037677">
    <property type="entry name" value="CD86_IgV"/>
</dbReference>
<feature type="chain" id="PRO_5035264590" evidence="12">
    <location>
        <begin position="18"/>
        <end position="328"/>
    </location>
</feature>
<sequence>MGLKYALFVMVLLIADAASEMNQAYFGDTGKLPCHFKNTDNISLNELVVFWQNRQDMVLFEIYEGSIKSGNVHPKYKGRTRFDQNSWTLYLDNIEIKDKGSYDCYAHHRRPTGMVPIHKTSLELSVLANYSQPEIVNISNGTENLGIINVTCSSTQGYPEPFKMFFVIKTENSSETPEAEIEKYQDNVTELYNVSASLSFQVPPEAKTVNVSCGLKPTETKETLFSPSLVIDVKTYEPPSVPDSILWKVAIIIVVLTVVVMVPFIIQKKKKKKQPTLPHENAVIQVEEEEHGQVKDSVEYHVPESSDEAHCVVNTQKIATDDPSATHF</sequence>
<dbReference type="Gene3D" id="2.60.40.10">
    <property type="entry name" value="Immunoglobulins"/>
    <property type="match status" value="2"/>
</dbReference>
<dbReference type="GO" id="GO:0042102">
    <property type="term" value="P:positive regulation of T cell proliferation"/>
    <property type="evidence" value="ECO:0007669"/>
    <property type="project" value="TreeGrafter"/>
</dbReference>
<keyword evidence="7" id="KW-1015">Disulfide bond</keyword>
<keyword evidence="10" id="KW-0393">Immunoglobulin domain</keyword>
<comment type="subcellular location">
    <subcellularLocation>
        <location evidence="1">Cell membrane</location>
        <topology evidence="1">Single-pass type I membrane protein</topology>
    </subcellularLocation>
</comment>
<dbReference type="PANTHER" id="PTHR25466">
    <property type="entry name" value="T-LYMPHOCYTE ACTIVATION ANTIGEN"/>
    <property type="match status" value="1"/>
</dbReference>
<dbReference type="GO" id="GO:0006955">
    <property type="term" value="P:immune response"/>
    <property type="evidence" value="ECO:0007669"/>
    <property type="project" value="TreeGrafter"/>
</dbReference>
<evidence type="ECO:0000256" key="11">
    <source>
        <dbReference type="SAM" id="Phobius"/>
    </source>
</evidence>
<evidence type="ECO:0000313" key="14">
    <source>
        <dbReference type="EMBL" id="KAG8522006.1"/>
    </source>
</evidence>
<evidence type="ECO:0000256" key="8">
    <source>
        <dbReference type="ARBA" id="ARBA00023170"/>
    </source>
</evidence>
<dbReference type="SUPFAM" id="SSF48726">
    <property type="entry name" value="Immunoglobulin"/>
    <property type="match status" value="1"/>
</dbReference>
<dbReference type="GO" id="GO:0009897">
    <property type="term" value="C:external side of plasma membrane"/>
    <property type="evidence" value="ECO:0007669"/>
    <property type="project" value="TreeGrafter"/>
</dbReference>
<dbReference type="Proteomes" id="UP000700334">
    <property type="component" value="Unassembled WGS sequence"/>
</dbReference>
<dbReference type="GO" id="GO:0007166">
    <property type="term" value="P:cell surface receptor signaling pathway"/>
    <property type="evidence" value="ECO:0007669"/>
    <property type="project" value="TreeGrafter"/>
</dbReference>
<evidence type="ECO:0000256" key="5">
    <source>
        <dbReference type="ARBA" id="ARBA00022989"/>
    </source>
</evidence>
<evidence type="ECO:0000256" key="9">
    <source>
        <dbReference type="ARBA" id="ARBA00023180"/>
    </source>
</evidence>
<dbReference type="GO" id="GO:0071222">
    <property type="term" value="P:cellular response to lipopolysaccharide"/>
    <property type="evidence" value="ECO:0007669"/>
    <property type="project" value="TreeGrafter"/>
</dbReference>
<dbReference type="InterPro" id="IPR007110">
    <property type="entry name" value="Ig-like_dom"/>
</dbReference>
<keyword evidence="15" id="KW-1185">Reference proteome</keyword>
<feature type="transmembrane region" description="Helical" evidence="11">
    <location>
        <begin position="245"/>
        <end position="266"/>
    </location>
</feature>
<organism evidence="14 15">
    <name type="scientific">Galemys pyrenaicus</name>
    <name type="common">Iberian desman</name>
    <name type="synonym">Pyrenean desman</name>
    <dbReference type="NCBI Taxonomy" id="202257"/>
    <lineage>
        <taxon>Eukaryota</taxon>
        <taxon>Metazoa</taxon>
        <taxon>Chordata</taxon>
        <taxon>Craniata</taxon>
        <taxon>Vertebrata</taxon>
        <taxon>Euteleostomi</taxon>
        <taxon>Mammalia</taxon>
        <taxon>Eutheria</taxon>
        <taxon>Laurasiatheria</taxon>
        <taxon>Eulipotyphla</taxon>
        <taxon>Talpidae</taxon>
        <taxon>Galemys</taxon>
    </lineage>
</organism>
<dbReference type="FunFam" id="2.60.40.10:FF:000582">
    <property type="entry name" value="T-lymphocyte activation antigen CD86"/>
    <property type="match status" value="1"/>
</dbReference>
<dbReference type="GO" id="GO:0031295">
    <property type="term" value="P:T cell costimulation"/>
    <property type="evidence" value="ECO:0007669"/>
    <property type="project" value="TreeGrafter"/>
</dbReference>
<evidence type="ECO:0000256" key="3">
    <source>
        <dbReference type="ARBA" id="ARBA00022692"/>
    </source>
</evidence>
<keyword evidence="4 12" id="KW-0732">Signal</keyword>
<accession>A0A8J6DV72</accession>
<keyword evidence="3 11" id="KW-0812">Transmembrane</keyword>
<keyword evidence="5 11" id="KW-1133">Transmembrane helix</keyword>
<evidence type="ECO:0000259" key="13">
    <source>
        <dbReference type="PROSITE" id="PS50835"/>
    </source>
</evidence>
<reference evidence="14" key="1">
    <citation type="journal article" date="2021" name="Evol. Appl.">
        <title>The genome of the Pyrenean desman and the effects of bottlenecks and inbreeding on the genomic landscape of an endangered species.</title>
        <authorList>
            <person name="Escoda L."/>
            <person name="Castresana J."/>
        </authorList>
    </citation>
    <scope>NUCLEOTIDE SEQUENCE</scope>
    <source>
        <strain evidence="14">IBE-C5619</strain>
    </source>
</reference>
<keyword evidence="2" id="KW-1003">Cell membrane</keyword>
<dbReference type="CDD" id="cd16087">
    <property type="entry name" value="IgV_CD86"/>
    <property type="match status" value="1"/>
</dbReference>
<evidence type="ECO:0000256" key="2">
    <source>
        <dbReference type="ARBA" id="ARBA00022475"/>
    </source>
</evidence>
<keyword evidence="8" id="KW-0675">Receptor</keyword>
<dbReference type="OrthoDB" id="5857426at2759"/>
<dbReference type="PROSITE" id="PS50835">
    <property type="entry name" value="IG_LIKE"/>
    <property type="match status" value="1"/>
</dbReference>
<dbReference type="AlphaFoldDB" id="A0A8J6DV72"/>
<comment type="caution">
    <text evidence="14">The sequence shown here is derived from an EMBL/GenBank/DDBJ whole genome shotgun (WGS) entry which is preliminary data.</text>
</comment>
<dbReference type="InterPro" id="IPR051713">
    <property type="entry name" value="T-cell_Activation_Regulation"/>
</dbReference>
<keyword evidence="9" id="KW-0325">Glycoprotein</keyword>
<evidence type="ECO:0000256" key="1">
    <source>
        <dbReference type="ARBA" id="ARBA00004251"/>
    </source>
</evidence>
<dbReference type="PANTHER" id="PTHR25466:SF2">
    <property type="entry name" value="T-LYMPHOCYTE ACTIVATION ANTIGEN CD86"/>
    <property type="match status" value="1"/>
</dbReference>
<evidence type="ECO:0000256" key="4">
    <source>
        <dbReference type="ARBA" id="ARBA00022729"/>
    </source>
</evidence>
<evidence type="ECO:0000256" key="6">
    <source>
        <dbReference type="ARBA" id="ARBA00023136"/>
    </source>
</evidence>
<gene>
    <name evidence="14" type="ORF">J0S82_014968</name>
</gene>
<evidence type="ECO:0000313" key="15">
    <source>
        <dbReference type="Proteomes" id="UP000700334"/>
    </source>
</evidence>
<evidence type="ECO:0000256" key="10">
    <source>
        <dbReference type="ARBA" id="ARBA00023319"/>
    </source>
</evidence>
<protein>
    <submittedName>
        <fullName evidence="14">T-lymphocyte activation antigen CD86</fullName>
    </submittedName>
</protein>
<feature type="domain" description="Ig-like" evidence="13">
    <location>
        <begin position="27"/>
        <end position="125"/>
    </location>
</feature>
<feature type="signal peptide" evidence="12">
    <location>
        <begin position="1"/>
        <end position="17"/>
    </location>
</feature>
<dbReference type="EMBL" id="JAGFMF010011454">
    <property type="protein sequence ID" value="KAG8522006.1"/>
    <property type="molecule type" value="Genomic_DNA"/>
</dbReference>
<proteinExistence type="predicted"/>